<comment type="subunit">
    <text evidence="3">Homodimer. Interacts with LigD.</text>
</comment>
<dbReference type="SUPFAM" id="SSF100939">
    <property type="entry name" value="SPOC domain-like"/>
    <property type="match status" value="1"/>
</dbReference>
<proteinExistence type="inferred from homology"/>
<reference evidence="7" key="1">
    <citation type="journal article" date="2019" name="Int. J. Syst. Evol. Microbiol.">
        <title>The Global Catalogue of Microorganisms (GCM) 10K type strain sequencing project: providing services to taxonomists for standard genome sequencing and annotation.</title>
        <authorList>
            <consortium name="The Broad Institute Genomics Platform"/>
            <consortium name="The Broad Institute Genome Sequencing Center for Infectious Disease"/>
            <person name="Wu L."/>
            <person name="Ma J."/>
        </authorList>
    </citation>
    <scope>NUCLEOTIDE SEQUENCE [LARGE SCALE GENOMIC DNA]</scope>
    <source>
        <strain evidence="7">DT72</strain>
    </source>
</reference>
<feature type="compositionally biased region" description="Low complexity" evidence="4">
    <location>
        <begin position="258"/>
        <end position="287"/>
    </location>
</feature>
<keyword evidence="2 3" id="KW-0233">DNA recombination</keyword>
<dbReference type="InterPro" id="IPR006164">
    <property type="entry name" value="DNA_bd_Ku70/Ku80"/>
</dbReference>
<accession>A0ABW4P564</accession>
<dbReference type="InterPro" id="IPR009187">
    <property type="entry name" value="Prok_Ku"/>
</dbReference>
<protein>
    <recommendedName>
        <fullName evidence="3">Non-homologous end joining protein Ku</fullName>
    </recommendedName>
</protein>
<evidence type="ECO:0000256" key="3">
    <source>
        <dbReference type="HAMAP-Rule" id="MF_01875"/>
    </source>
</evidence>
<evidence type="ECO:0000313" key="6">
    <source>
        <dbReference type="EMBL" id="MFD1813636.1"/>
    </source>
</evidence>
<feature type="region of interest" description="Disordered" evidence="4">
    <location>
        <begin position="249"/>
        <end position="314"/>
    </location>
</feature>
<keyword evidence="1 3" id="KW-0238">DNA-binding</keyword>
<evidence type="ECO:0000256" key="1">
    <source>
        <dbReference type="ARBA" id="ARBA00023125"/>
    </source>
</evidence>
<comment type="function">
    <text evidence="3">With LigD forms a non-homologous end joining (NHEJ) DNA repair enzyme, which repairs dsDNA breaks with reduced fidelity. Binds linear dsDNA with 5'- and 3'- overhangs but not closed circular dsDNA nor ssDNA. Recruits and stimulates the ligase activity of LigD.</text>
</comment>
<dbReference type="SMART" id="SM00559">
    <property type="entry name" value="Ku78"/>
    <property type="match status" value="1"/>
</dbReference>
<dbReference type="EMBL" id="JBHUFB010000012">
    <property type="protein sequence ID" value="MFD1813636.1"/>
    <property type="molecule type" value="Genomic_DNA"/>
</dbReference>
<keyword evidence="3" id="KW-0234">DNA repair</keyword>
<dbReference type="HAMAP" id="MF_01875">
    <property type="entry name" value="Prokaryotic_Ku"/>
    <property type="match status" value="1"/>
</dbReference>
<evidence type="ECO:0000259" key="5">
    <source>
        <dbReference type="SMART" id="SM00559"/>
    </source>
</evidence>
<dbReference type="PANTHER" id="PTHR41251:SF1">
    <property type="entry name" value="NON-HOMOLOGOUS END JOINING PROTEIN KU"/>
    <property type="match status" value="1"/>
</dbReference>
<name>A0ABW4P564_9NOCA</name>
<keyword evidence="7" id="KW-1185">Reference proteome</keyword>
<dbReference type="PANTHER" id="PTHR41251">
    <property type="entry name" value="NON-HOMOLOGOUS END JOINING PROTEIN KU"/>
    <property type="match status" value="1"/>
</dbReference>
<evidence type="ECO:0000256" key="4">
    <source>
        <dbReference type="SAM" id="MobiDB-lite"/>
    </source>
</evidence>
<dbReference type="InterPro" id="IPR016194">
    <property type="entry name" value="SPOC-like_C_dom_sf"/>
</dbReference>
<dbReference type="Pfam" id="PF02735">
    <property type="entry name" value="Ku"/>
    <property type="match status" value="1"/>
</dbReference>
<evidence type="ECO:0000256" key="2">
    <source>
        <dbReference type="ARBA" id="ARBA00023172"/>
    </source>
</evidence>
<dbReference type="NCBIfam" id="TIGR02772">
    <property type="entry name" value="Ku_bact"/>
    <property type="match status" value="1"/>
</dbReference>
<comment type="similarity">
    <text evidence="3">Belongs to the prokaryotic Ku family.</text>
</comment>
<dbReference type="RefSeq" id="WP_378486136.1">
    <property type="nucleotide sequence ID" value="NZ_JBHUFB010000012.1"/>
</dbReference>
<gene>
    <name evidence="3" type="primary">ku</name>
    <name evidence="6" type="ORF">ACFSJG_15560</name>
</gene>
<dbReference type="CDD" id="cd00789">
    <property type="entry name" value="KU_like"/>
    <property type="match status" value="1"/>
</dbReference>
<sequence length="314" mass="34411">MWKGTVTFGLVAIPVRLFAATQDQSLSFHQVHIPDGSRIQHRRFCAAEDSEVPYDEIGKGYETADGQMVVLTDEDLAELPLPSAHTVQVLAFVPIESVDPIHFDRTYFLEPEKSAVKPFVMLRDAMSKAGQVAVTKIAIRQRESLALLRVYRDDIVVETMLWPEQVRTPDFDFLRADPPQVSAKEMKMAAQLIETMAEPVFDADAYRDEYQKALKELVRTRIEGGDTTTPPSAAVTADDEVTSLLEALSNSIEASRGSTSSTSRPTKTSPRKASSTKSPPGKTSSKKASPEKSGAARKASEKKTSPKKAAGAKK</sequence>
<dbReference type="Proteomes" id="UP001597286">
    <property type="component" value="Unassembled WGS sequence"/>
</dbReference>
<feature type="domain" description="Ku" evidence="5">
    <location>
        <begin position="49"/>
        <end position="177"/>
    </location>
</feature>
<comment type="caution">
    <text evidence="6">The sequence shown here is derived from an EMBL/GenBank/DDBJ whole genome shotgun (WGS) entry which is preliminary data.</text>
</comment>
<organism evidence="6 7">
    <name type="scientific">Rhodococcus gannanensis</name>
    <dbReference type="NCBI Taxonomy" id="1960308"/>
    <lineage>
        <taxon>Bacteria</taxon>
        <taxon>Bacillati</taxon>
        <taxon>Actinomycetota</taxon>
        <taxon>Actinomycetes</taxon>
        <taxon>Mycobacteriales</taxon>
        <taxon>Nocardiaceae</taxon>
        <taxon>Rhodococcus</taxon>
    </lineage>
</organism>
<dbReference type="Gene3D" id="2.40.290.10">
    <property type="match status" value="1"/>
</dbReference>
<keyword evidence="3" id="KW-0227">DNA damage</keyword>
<dbReference type="PIRSF" id="PIRSF006493">
    <property type="entry name" value="Prok_Ku"/>
    <property type="match status" value="1"/>
</dbReference>
<evidence type="ECO:0000313" key="7">
    <source>
        <dbReference type="Proteomes" id="UP001597286"/>
    </source>
</evidence>